<evidence type="ECO:0000313" key="2">
    <source>
        <dbReference type="Proteomes" id="UP000829447"/>
    </source>
</evidence>
<reference evidence="1 2" key="1">
    <citation type="journal article" date="2022" name="bioRxiv">
        <title>An ancient truncated duplication of the anti-Mullerian hormone receptor type 2 gene is a potential conserved master sex determinant in the Pangasiidae catfish family.</title>
        <authorList>
            <person name="Wen M."/>
            <person name="Pan Q."/>
            <person name="Jouanno E."/>
            <person name="Montfort J."/>
            <person name="Zahm M."/>
            <person name="Cabau C."/>
            <person name="Klopp C."/>
            <person name="Iampietro C."/>
            <person name="Roques C."/>
            <person name="Bouchez O."/>
            <person name="Castinel A."/>
            <person name="Donnadieu C."/>
            <person name="Parrinello H."/>
            <person name="Poncet C."/>
            <person name="Belmonte E."/>
            <person name="Gautier V."/>
            <person name="Avarre J.-C."/>
            <person name="Dugue R."/>
            <person name="Gustiano R."/>
            <person name="Ha T.T.T."/>
            <person name="Campet M."/>
            <person name="Sriphairoj K."/>
            <person name="Ribolli J."/>
            <person name="de Almeida F.L."/>
            <person name="Desvignes T."/>
            <person name="Postlethwait J.H."/>
            <person name="Bucao C.F."/>
            <person name="Robinson-Rechavi M."/>
            <person name="Bobe J."/>
            <person name="Herpin A."/>
            <person name="Guiguen Y."/>
        </authorList>
    </citation>
    <scope>NUCLEOTIDE SEQUENCE [LARGE SCALE GENOMIC DNA]</scope>
    <source>
        <strain evidence="1">YG-Dec2019</strain>
    </source>
</reference>
<proteinExistence type="predicted"/>
<dbReference type="Proteomes" id="UP000829447">
    <property type="component" value="Linkage Group LG28"/>
</dbReference>
<dbReference type="EMBL" id="CM040481">
    <property type="protein sequence ID" value="MCI4395035.1"/>
    <property type="molecule type" value="Genomic_DNA"/>
</dbReference>
<gene>
    <name evidence="1" type="ORF">PGIGA_G00175820</name>
</gene>
<accession>A0ACC5XWC4</accession>
<name>A0ACC5XWC4_PANGG</name>
<comment type="caution">
    <text evidence="1">The sequence shown here is derived from an EMBL/GenBank/DDBJ whole genome shotgun (WGS) entry which is preliminary data.</text>
</comment>
<organism evidence="1 2">
    <name type="scientific">Pangasianodon gigas</name>
    <name type="common">Mekong giant catfish</name>
    <name type="synonym">Pangasius gigas</name>
    <dbReference type="NCBI Taxonomy" id="30993"/>
    <lineage>
        <taxon>Eukaryota</taxon>
        <taxon>Metazoa</taxon>
        <taxon>Chordata</taxon>
        <taxon>Craniata</taxon>
        <taxon>Vertebrata</taxon>
        <taxon>Euteleostomi</taxon>
        <taxon>Actinopterygii</taxon>
        <taxon>Neopterygii</taxon>
        <taxon>Teleostei</taxon>
        <taxon>Ostariophysi</taxon>
        <taxon>Siluriformes</taxon>
        <taxon>Pangasiidae</taxon>
        <taxon>Pangasianodon</taxon>
    </lineage>
</organism>
<evidence type="ECO:0000313" key="1">
    <source>
        <dbReference type="EMBL" id="MCI4395035.1"/>
    </source>
</evidence>
<keyword evidence="2" id="KW-1185">Reference proteome</keyword>
<protein>
    <submittedName>
        <fullName evidence="1">Uncharacterized protein</fullName>
    </submittedName>
</protein>
<sequence length="309" mass="35872">MSQTVSEYVSYAKERGECIERVMELYENTDTVRHHNPKTETEDASAKTQHTGLTTVGDRCYRLAVACVLLLCVLLLIAATVLWIKFSILNTEKDQLQSTYDFLLIERDQLQKSYKKMTFDRNQLQTSYMKMTLERDLLQARNNNLTKEREEQWARIVILKNEIDQLQKTKDELQRKLNASEAQEQLRWTSFNSSFYYISGKSWNDSRQDCINRGADLVIINSKEEQDFITEQLGSSQAWIGLSDSAIEGQWKWVDGTPLTTTFWRHGEPNNANEEDCAEIFEPCDTKCWNDRKCSDLAPWICERKSGSG</sequence>